<name>A0ABP1CAG5_9GAMM</name>
<proteinExistence type="predicted"/>
<dbReference type="InterPro" id="IPR046651">
    <property type="entry name" value="DUF6763"/>
</dbReference>
<feature type="compositionally biased region" description="Acidic residues" evidence="1">
    <location>
        <begin position="73"/>
        <end position="90"/>
    </location>
</feature>
<feature type="region of interest" description="Disordered" evidence="1">
    <location>
        <begin position="58"/>
        <end position="128"/>
    </location>
</feature>
<evidence type="ECO:0000256" key="1">
    <source>
        <dbReference type="SAM" id="MobiDB-lite"/>
    </source>
</evidence>
<dbReference type="Pfam" id="PF20549">
    <property type="entry name" value="DUF6763"/>
    <property type="match status" value="1"/>
</dbReference>
<sequence>MASDAEPVVGMWYKHLDKGEQFEVTAVDEDAQLVEIQYYDGDIDEMDFDTWYQLPIEPVEAPEDPTASLDRVDQDDLDFSEPSPLEDWETASEGVKNSKERWDEMSGTYRPERPDDWDVSSSEEPEGE</sequence>
<gene>
    <name evidence="2" type="ORF">MECH1_V1_2470</name>
</gene>
<dbReference type="RefSeq" id="WP_348757776.1">
    <property type="nucleotide sequence ID" value="NZ_OZ026884.1"/>
</dbReference>
<feature type="compositionally biased region" description="Acidic residues" evidence="1">
    <location>
        <begin position="117"/>
        <end position="128"/>
    </location>
</feature>
<feature type="compositionally biased region" description="Basic and acidic residues" evidence="1">
    <location>
        <begin position="96"/>
        <end position="116"/>
    </location>
</feature>
<dbReference type="EMBL" id="OZ026884">
    <property type="protein sequence ID" value="CAL1241246.1"/>
    <property type="molecule type" value="Genomic_DNA"/>
</dbReference>
<evidence type="ECO:0000313" key="3">
    <source>
        <dbReference type="Proteomes" id="UP001497493"/>
    </source>
</evidence>
<protein>
    <submittedName>
        <fullName evidence="2">Uncharacterized protein</fullName>
    </submittedName>
</protein>
<reference evidence="2 3" key="1">
    <citation type="submission" date="2024-04" db="EMBL/GenBank/DDBJ databases">
        <authorList>
            <person name="Cremers G."/>
        </authorList>
    </citation>
    <scope>NUCLEOTIDE SEQUENCE [LARGE SCALE GENOMIC DNA]</scope>
    <source>
        <strain evidence="2">MeCH1-AG</strain>
    </source>
</reference>
<keyword evidence="3" id="KW-1185">Reference proteome</keyword>
<dbReference type="Proteomes" id="UP001497493">
    <property type="component" value="Chromosome"/>
</dbReference>
<organism evidence="2 3">
    <name type="scientific">Candidatus Methylocalor cossyra</name>
    <dbReference type="NCBI Taxonomy" id="3108543"/>
    <lineage>
        <taxon>Bacteria</taxon>
        <taxon>Pseudomonadati</taxon>
        <taxon>Pseudomonadota</taxon>
        <taxon>Gammaproteobacteria</taxon>
        <taxon>Methylococcales</taxon>
        <taxon>Methylococcaceae</taxon>
        <taxon>Candidatus Methylocalor</taxon>
    </lineage>
</organism>
<evidence type="ECO:0000313" key="2">
    <source>
        <dbReference type="EMBL" id="CAL1241246.1"/>
    </source>
</evidence>
<accession>A0ABP1CAG5</accession>